<accession>A0ABM7VD65</accession>
<gene>
    <name evidence="2" type="ORF">PEPS_11530</name>
</gene>
<evidence type="ECO:0000313" key="3">
    <source>
        <dbReference type="Proteomes" id="UP001354989"/>
    </source>
</evidence>
<dbReference type="Proteomes" id="UP001354989">
    <property type="component" value="Chromosome"/>
</dbReference>
<protein>
    <recommendedName>
        <fullName evidence="4">DUF2059 domain-containing protein</fullName>
    </recommendedName>
</protein>
<feature type="signal peptide" evidence="1">
    <location>
        <begin position="1"/>
        <end position="20"/>
    </location>
</feature>
<evidence type="ECO:0000313" key="2">
    <source>
        <dbReference type="EMBL" id="BDC98872.1"/>
    </source>
</evidence>
<organism evidence="2 3">
    <name type="scientific">Persicobacter psychrovividus</name>
    <dbReference type="NCBI Taxonomy" id="387638"/>
    <lineage>
        <taxon>Bacteria</taxon>
        <taxon>Pseudomonadati</taxon>
        <taxon>Bacteroidota</taxon>
        <taxon>Cytophagia</taxon>
        <taxon>Cytophagales</taxon>
        <taxon>Persicobacteraceae</taxon>
        <taxon>Persicobacter</taxon>
    </lineage>
</organism>
<reference evidence="2 3" key="1">
    <citation type="submission" date="2021-12" db="EMBL/GenBank/DDBJ databases">
        <title>Genome sequencing of bacteria with rrn-lacking chromosome and rrn-plasmid.</title>
        <authorList>
            <person name="Anda M."/>
            <person name="Iwasaki W."/>
        </authorList>
    </citation>
    <scope>NUCLEOTIDE SEQUENCE [LARGE SCALE GENOMIC DNA]</scope>
    <source>
        <strain evidence="2 3">NBRC 101262</strain>
    </source>
</reference>
<feature type="chain" id="PRO_5047356813" description="DUF2059 domain-containing protein" evidence="1">
    <location>
        <begin position="21"/>
        <end position="266"/>
    </location>
</feature>
<name>A0ABM7VD65_9BACT</name>
<keyword evidence="1" id="KW-0732">Signal</keyword>
<dbReference type="EMBL" id="AP025292">
    <property type="protein sequence ID" value="BDC98872.1"/>
    <property type="molecule type" value="Genomic_DNA"/>
</dbReference>
<evidence type="ECO:0008006" key="4">
    <source>
        <dbReference type="Google" id="ProtNLM"/>
    </source>
</evidence>
<keyword evidence="3" id="KW-1185">Reference proteome</keyword>
<sequence>MKKQLFILFALLAIGFNTFAGTPEKVIEQYITLSGLSAAISQIDELRDAKIAEKKDSFNSPQEFQQFSTTMTNTLNGEKMLENIKKYLGQQSDKKTLKSYIKFHETPLIQKVMEEELKANDPAQQQDMIAYFQAFESDPPSQERIQQLIKLDETARLSENMTSILKNMMTSILSGVNAQLPAEDRLSEAEISSNLKAMFPANFEQKIKEQVIMMSLYSYRNITDQEMNQYIDLWASPLAQQDLALTFASLNYAFTNINMTFEEKGQ</sequence>
<proteinExistence type="predicted"/>
<dbReference type="RefSeq" id="WP_338397931.1">
    <property type="nucleotide sequence ID" value="NZ_AP025292.1"/>
</dbReference>
<evidence type="ECO:0000256" key="1">
    <source>
        <dbReference type="SAM" id="SignalP"/>
    </source>
</evidence>